<gene>
    <name evidence="2" type="ORF">G6321_00035780</name>
    <name evidence="1" type="ORF">G6321_32505</name>
</gene>
<protein>
    <submittedName>
        <fullName evidence="1">Uncharacterized protein</fullName>
    </submittedName>
</protein>
<reference evidence="1" key="2">
    <citation type="submission" date="2020-06" db="EMBL/GenBank/DDBJ databases">
        <title>Whole Genome Sequence of Bradyrhizobium sp. Strain 323S2.</title>
        <authorList>
            <person name="Bromfield E.S.P."/>
        </authorList>
    </citation>
    <scope>NUCLEOTIDE SEQUENCE [LARGE SCALE GENOMIC DNA]</scope>
    <source>
        <strain evidence="1">323S2</strain>
    </source>
</reference>
<accession>A0A7Z0TUU1</accession>
<evidence type="ECO:0000313" key="3">
    <source>
        <dbReference type="Proteomes" id="UP000564836"/>
    </source>
</evidence>
<proteinExistence type="predicted"/>
<dbReference type="EMBL" id="JACBFH010000001">
    <property type="protein sequence ID" value="NYY92930.1"/>
    <property type="molecule type" value="Genomic_DNA"/>
</dbReference>
<evidence type="ECO:0000313" key="2">
    <source>
        <dbReference type="EMBL" id="UGX91135.1"/>
    </source>
</evidence>
<organism evidence="1">
    <name type="scientific">Bradyrhizobium barranii subsp. barranii</name>
    <dbReference type="NCBI Taxonomy" id="2823807"/>
    <lineage>
        <taxon>Bacteria</taxon>
        <taxon>Pseudomonadati</taxon>
        <taxon>Pseudomonadota</taxon>
        <taxon>Alphaproteobacteria</taxon>
        <taxon>Hyphomicrobiales</taxon>
        <taxon>Nitrobacteraceae</taxon>
        <taxon>Bradyrhizobium</taxon>
        <taxon>Bradyrhizobium barranii</taxon>
    </lineage>
</organism>
<sequence>MIERQGDGFRSTKAVLPISATFGASGGSRRAVRSADHVKANTEMLQLRLMEKKRELVRLADVGELIDQIAGTVLTHLSSLRARSAPRGDLAIRCNIERVVFEVRVEIARVCQGDGRQVRRAATRRTVRTMLERRWQPAAMTACFREGCNLPMPLPKSN</sequence>
<dbReference type="AlphaFoldDB" id="A0A7Z0TUU1"/>
<evidence type="ECO:0000313" key="1">
    <source>
        <dbReference type="EMBL" id="NYY92930.1"/>
    </source>
</evidence>
<name>A0A7Z0TUU1_9BRAD</name>
<dbReference type="RefSeq" id="WP_166351073.1">
    <property type="nucleotide sequence ID" value="NZ_CP088280.1"/>
</dbReference>
<dbReference type="Proteomes" id="UP000564836">
    <property type="component" value="Chromosome"/>
</dbReference>
<reference evidence="2 3" key="3">
    <citation type="journal article" date="2022" name="Int. J. Syst. Evol. Microbiol.">
        <title>Strains of Bradyrhizobium barranii sp. nov. associated with legumes native to Canada are symbionts of soybeans and belong to different subspecies (subsp. barranii subsp. nov. and subsp. apii subsp. nov.) and symbiovars (sv. glycinearum and sv. septentrionale).</title>
        <authorList>
            <person name="Bromfield E.S.P."/>
            <person name="Cloutier S."/>
            <person name="Wasai-Hara S."/>
            <person name="Minamisawa K."/>
        </authorList>
    </citation>
    <scope>NUCLEOTIDE SEQUENCE [LARGE SCALE GENOMIC DNA]</scope>
    <source>
        <strain evidence="2 3">323S2</strain>
    </source>
</reference>
<dbReference type="EMBL" id="CP088280">
    <property type="protein sequence ID" value="UGX91135.1"/>
    <property type="molecule type" value="Genomic_DNA"/>
</dbReference>
<reference evidence="2 3" key="1">
    <citation type="journal article" date="2017" name="Syst. Appl. Microbiol.">
        <title>Soybeans inoculated with root zone soils of Canadian native legumes harbour diverse and novel Bradyrhizobium spp. that possess agricultural potential.</title>
        <authorList>
            <person name="Bromfield E.S.P."/>
            <person name="Cloutier S."/>
            <person name="Tambong J.T."/>
            <person name="Tran Thi T.V."/>
        </authorList>
    </citation>
    <scope>NUCLEOTIDE SEQUENCE [LARGE SCALE GENOMIC DNA]</scope>
    <source>
        <strain evidence="2 3">323S2</strain>
    </source>
</reference>